<comment type="caution">
    <text evidence="1">The sequence shown here is derived from an EMBL/GenBank/DDBJ whole genome shotgun (WGS) entry which is preliminary data.</text>
</comment>
<dbReference type="EMBL" id="QKWP01000064">
    <property type="protein sequence ID" value="RIB28484.1"/>
    <property type="molecule type" value="Genomic_DNA"/>
</dbReference>
<keyword evidence="2" id="KW-1185">Reference proteome</keyword>
<dbReference type="Proteomes" id="UP000266673">
    <property type="component" value="Unassembled WGS sequence"/>
</dbReference>
<gene>
    <name evidence="1" type="ORF">C2G38_2059221</name>
</gene>
<evidence type="ECO:0000313" key="1">
    <source>
        <dbReference type="EMBL" id="RIB28484.1"/>
    </source>
</evidence>
<evidence type="ECO:0000313" key="2">
    <source>
        <dbReference type="Proteomes" id="UP000266673"/>
    </source>
</evidence>
<name>A0A397W166_9GLOM</name>
<proteinExistence type="predicted"/>
<accession>A0A397W166</accession>
<protein>
    <submittedName>
        <fullName evidence="1">Uncharacterized protein</fullName>
    </submittedName>
</protein>
<sequence length="81" mass="9608">MKFLEFILLFMIHTNSCDIVLNKIYVKCMLVLSRGRYISNTDPLHIIRFIIVRFLVQFFISKCDNALILFADFIKLSGYRI</sequence>
<dbReference type="AlphaFoldDB" id="A0A397W166"/>
<reference evidence="1 2" key="1">
    <citation type="submission" date="2018-06" db="EMBL/GenBank/DDBJ databases">
        <title>Comparative genomics reveals the genomic features of Rhizophagus irregularis, R. cerebriforme, R. diaphanum and Gigaspora rosea, and their symbiotic lifestyle signature.</title>
        <authorList>
            <person name="Morin E."/>
            <person name="San Clemente H."/>
            <person name="Chen E.C.H."/>
            <person name="De La Providencia I."/>
            <person name="Hainaut M."/>
            <person name="Kuo A."/>
            <person name="Kohler A."/>
            <person name="Murat C."/>
            <person name="Tang N."/>
            <person name="Roy S."/>
            <person name="Loubradou J."/>
            <person name="Henrissat B."/>
            <person name="Grigoriev I.V."/>
            <person name="Corradi N."/>
            <person name="Roux C."/>
            <person name="Martin F.M."/>
        </authorList>
    </citation>
    <scope>NUCLEOTIDE SEQUENCE [LARGE SCALE GENOMIC DNA]</scope>
    <source>
        <strain evidence="1 2">DAOM 194757</strain>
    </source>
</reference>
<organism evidence="1 2">
    <name type="scientific">Gigaspora rosea</name>
    <dbReference type="NCBI Taxonomy" id="44941"/>
    <lineage>
        <taxon>Eukaryota</taxon>
        <taxon>Fungi</taxon>
        <taxon>Fungi incertae sedis</taxon>
        <taxon>Mucoromycota</taxon>
        <taxon>Glomeromycotina</taxon>
        <taxon>Glomeromycetes</taxon>
        <taxon>Diversisporales</taxon>
        <taxon>Gigasporaceae</taxon>
        <taxon>Gigaspora</taxon>
    </lineage>
</organism>